<keyword evidence="3" id="KW-1003">Cell membrane</keyword>
<feature type="transmembrane region" description="Helical" evidence="7">
    <location>
        <begin position="12"/>
        <end position="35"/>
    </location>
</feature>
<dbReference type="EMBL" id="CP047121">
    <property type="protein sequence ID" value="QHB52302.1"/>
    <property type="molecule type" value="Genomic_DNA"/>
</dbReference>
<evidence type="ECO:0000256" key="6">
    <source>
        <dbReference type="ARBA" id="ARBA00023136"/>
    </source>
</evidence>
<dbReference type="PANTHER" id="PTHR33884:SF3">
    <property type="entry name" value="UPF0410 PROTEIN YMGE"/>
    <property type="match status" value="1"/>
</dbReference>
<evidence type="ECO:0000256" key="1">
    <source>
        <dbReference type="ARBA" id="ARBA00004651"/>
    </source>
</evidence>
<dbReference type="PANTHER" id="PTHR33884">
    <property type="entry name" value="UPF0410 PROTEIN YMGE"/>
    <property type="match status" value="1"/>
</dbReference>
<dbReference type="Pfam" id="PF04226">
    <property type="entry name" value="Transgly_assoc"/>
    <property type="match status" value="1"/>
</dbReference>
<feature type="transmembrane region" description="Helical" evidence="7">
    <location>
        <begin position="41"/>
        <end position="61"/>
    </location>
</feature>
<comment type="similarity">
    <text evidence="2">Belongs to the UPF0410 family.</text>
</comment>
<organism evidence="8 9">
    <name type="scientific">Lentilactobacillus hilgardii</name>
    <name type="common">Lactobacillus hilgardii</name>
    <dbReference type="NCBI Taxonomy" id="1588"/>
    <lineage>
        <taxon>Bacteria</taxon>
        <taxon>Bacillati</taxon>
        <taxon>Bacillota</taxon>
        <taxon>Bacilli</taxon>
        <taxon>Lactobacillales</taxon>
        <taxon>Lactobacillaceae</taxon>
        <taxon>Lentilactobacillus</taxon>
    </lineage>
</organism>
<comment type="subcellular location">
    <subcellularLocation>
        <location evidence="1">Cell membrane</location>
        <topology evidence="1">Multi-pass membrane protein</topology>
    </subcellularLocation>
</comment>
<evidence type="ECO:0000256" key="7">
    <source>
        <dbReference type="SAM" id="Phobius"/>
    </source>
</evidence>
<dbReference type="AlphaFoldDB" id="A0A6P1E966"/>
<proteinExistence type="inferred from homology"/>
<dbReference type="Proteomes" id="UP000465035">
    <property type="component" value="Chromosome"/>
</dbReference>
<keyword evidence="6 7" id="KW-0472">Membrane</keyword>
<keyword evidence="4 7" id="KW-0812">Transmembrane</keyword>
<keyword evidence="5 7" id="KW-1133">Transmembrane helix</keyword>
<gene>
    <name evidence="8" type="ORF">GQR93_08915</name>
</gene>
<accession>A0A6P1E966</accession>
<protein>
    <submittedName>
        <fullName evidence="8">GlsB/YeaQ/YmgE family stress response membrane protein</fullName>
    </submittedName>
</protein>
<name>A0A6P1E966_LENHI</name>
<dbReference type="GO" id="GO:0005886">
    <property type="term" value="C:plasma membrane"/>
    <property type="evidence" value="ECO:0007669"/>
    <property type="project" value="UniProtKB-SubCell"/>
</dbReference>
<evidence type="ECO:0000313" key="9">
    <source>
        <dbReference type="Proteomes" id="UP000465035"/>
    </source>
</evidence>
<evidence type="ECO:0000313" key="8">
    <source>
        <dbReference type="EMBL" id="QHB52302.1"/>
    </source>
</evidence>
<dbReference type="InterPro" id="IPR007341">
    <property type="entry name" value="Transgly_assoc"/>
</dbReference>
<reference evidence="8 9" key="1">
    <citation type="submission" date="2019-12" db="EMBL/GenBank/DDBJ databases">
        <title>Lactobacillus hilgardii FLUB.</title>
        <authorList>
            <person name="Gustaw K."/>
        </authorList>
    </citation>
    <scope>NUCLEOTIDE SEQUENCE [LARGE SCALE GENOMIC DNA]</scope>
    <source>
        <strain evidence="8 9">FLUB</strain>
    </source>
</reference>
<feature type="transmembrane region" description="Helical" evidence="7">
    <location>
        <begin position="68"/>
        <end position="90"/>
    </location>
</feature>
<sequence>MTFFISIAERMMMMLSLIWTLIIGGVIGAIAGAITSRNLPLGWIGNIVAGLVGAWLGQALLGSWGPQLAEIAIVPAVVGAVILVFLVSLLTRGLAS</sequence>
<evidence type="ECO:0000256" key="2">
    <source>
        <dbReference type="ARBA" id="ARBA00011006"/>
    </source>
</evidence>
<evidence type="ECO:0000256" key="5">
    <source>
        <dbReference type="ARBA" id="ARBA00022989"/>
    </source>
</evidence>
<evidence type="ECO:0000256" key="3">
    <source>
        <dbReference type="ARBA" id="ARBA00022475"/>
    </source>
</evidence>
<evidence type="ECO:0000256" key="4">
    <source>
        <dbReference type="ARBA" id="ARBA00022692"/>
    </source>
</evidence>